<dbReference type="EMBL" id="MN739156">
    <property type="protein sequence ID" value="QHS91186.1"/>
    <property type="molecule type" value="Genomic_DNA"/>
</dbReference>
<accession>A0A6C0BGA4</accession>
<sequence length="260" mass="27585">MDASQITQLLQKQNTRYINRSQTVDSSTLTWKNLIQSSKYIKGVKTCAGEQNCNVPTQPACSVGNGNCNYGGQGKGTTIMTGSTQQYPNVLAGAAGSASQVYSSENITLLRAGINSCGVPGVSPAPENSYVVLPACYCSNTNGPTASCSDTPCVPGNSTITGNPNDVPINNQSNPYLPPFDTYYRFKNPIAQCGKPVQDQNQKHFVKQCHTRFPNANNGVKVLCTDCSSPTYLVNGQTIAPPANIGATCNGCVLQQDVQQ</sequence>
<reference evidence="1" key="1">
    <citation type="journal article" date="2020" name="Nature">
        <title>Giant virus diversity and host interactions through global metagenomics.</title>
        <authorList>
            <person name="Schulz F."/>
            <person name="Roux S."/>
            <person name="Paez-Espino D."/>
            <person name="Jungbluth S."/>
            <person name="Walsh D.A."/>
            <person name="Denef V.J."/>
            <person name="McMahon K.D."/>
            <person name="Konstantinidis K.T."/>
            <person name="Eloe-Fadrosh E.A."/>
            <person name="Kyrpides N.C."/>
            <person name="Woyke T."/>
        </authorList>
    </citation>
    <scope>NUCLEOTIDE SEQUENCE</scope>
    <source>
        <strain evidence="1">GVMAG-M-3300013004-44</strain>
    </source>
</reference>
<protein>
    <submittedName>
        <fullName evidence="1">Uncharacterized protein</fullName>
    </submittedName>
</protein>
<name>A0A6C0BGA4_9ZZZZ</name>
<organism evidence="1">
    <name type="scientific">viral metagenome</name>
    <dbReference type="NCBI Taxonomy" id="1070528"/>
    <lineage>
        <taxon>unclassified sequences</taxon>
        <taxon>metagenomes</taxon>
        <taxon>organismal metagenomes</taxon>
    </lineage>
</organism>
<dbReference type="AlphaFoldDB" id="A0A6C0BGA4"/>
<proteinExistence type="predicted"/>
<evidence type="ECO:0000313" key="1">
    <source>
        <dbReference type="EMBL" id="QHS91186.1"/>
    </source>
</evidence>